<dbReference type="InterPro" id="IPR051913">
    <property type="entry name" value="GH2_Domain-Containing"/>
</dbReference>
<dbReference type="RefSeq" id="WP_182915894.1">
    <property type="nucleotide sequence ID" value="NZ_QYUP01000164.1"/>
</dbReference>
<evidence type="ECO:0000259" key="7">
    <source>
        <dbReference type="Pfam" id="PF02837"/>
    </source>
</evidence>
<keyword evidence="2 8" id="KW-0378">Hydrolase</keyword>
<dbReference type="InterPro" id="IPR013783">
    <property type="entry name" value="Ig-like_fold"/>
</dbReference>
<dbReference type="PANTHER" id="PTHR42732">
    <property type="entry name" value="BETA-GALACTOSIDASE"/>
    <property type="match status" value="1"/>
</dbReference>
<name>A0A418XAR7_9BURK</name>
<accession>A0A418XAR7</accession>
<evidence type="ECO:0000256" key="4">
    <source>
        <dbReference type="SAM" id="SignalP"/>
    </source>
</evidence>
<comment type="caution">
    <text evidence="8">The sequence shown here is derived from an EMBL/GenBank/DDBJ whole genome shotgun (WGS) entry which is preliminary data.</text>
</comment>
<feature type="domain" description="Glycoside hydrolase family 2 catalytic" evidence="6">
    <location>
        <begin position="330"/>
        <end position="412"/>
    </location>
</feature>
<feature type="domain" description="Glycoside hydrolase family 2 immunoglobulin-like beta-sandwich" evidence="5">
    <location>
        <begin position="219"/>
        <end position="323"/>
    </location>
</feature>
<keyword evidence="9" id="KW-1185">Reference proteome</keyword>
<dbReference type="EMBL" id="QYUP01000164">
    <property type="protein sequence ID" value="RJG09574.1"/>
    <property type="molecule type" value="Genomic_DNA"/>
</dbReference>
<keyword evidence="3" id="KW-0326">Glycosidase</keyword>
<dbReference type="Gene3D" id="2.60.40.10">
    <property type="entry name" value="Immunoglobulins"/>
    <property type="match status" value="1"/>
</dbReference>
<feature type="domain" description="Glycosyl hydrolases family 2 sugar binding" evidence="7">
    <location>
        <begin position="64"/>
        <end position="202"/>
    </location>
</feature>
<keyword evidence="4" id="KW-0732">Signal</keyword>
<dbReference type="Gene3D" id="2.60.120.260">
    <property type="entry name" value="Galactose-binding domain-like"/>
    <property type="match status" value="1"/>
</dbReference>
<evidence type="ECO:0000313" key="9">
    <source>
        <dbReference type="Proteomes" id="UP000284006"/>
    </source>
</evidence>
<dbReference type="AlphaFoldDB" id="A0A418XAR7"/>
<evidence type="ECO:0000313" key="8">
    <source>
        <dbReference type="EMBL" id="RJG09574.1"/>
    </source>
</evidence>
<feature type="signal peptide" evidence="4">
    <location>
        <begin position="1"/>
        <end position="28"/>
    </location>
</feature>
<dbReference type="Pfam" id="PF00703">
    <property type="entry name" value="Glyco_hydro_2"/>
    <property type="match status" value="1"/>
</dbReference>
<dbReference type="InterPro" id="IPR006102">
    <property type="entry name" value="Ig-like_GH2"/>
</dbReference>
<evidence type="ECO:0000259" key="6">
    <source>
        <dbReference type="Pfam" id="PF02836"/>
    </source>
</evidence>
<dbReference type="Pfam" id="PF02837">
    <property type="entry name" value="Glyco_hydro_2_N"/>
    <property type="match status" value="1"/>
</dbReference>
<dbReference type="Gene3D" id="3.20.20.80">
    <property type="entry name" value="Glycosidases"/>
    <property type="match status" value="1"/>
</dbReference>
<reference evidence="8 9" key="1">
    <citation type="submission" date="2018-09" db="EMBL/GenBank/DDBJ databases">
        <authorList>
            <person name="Zhu H."/>
        </authorList>
    </citation>
    <scope>NUCLEOTIDE SEQUENCE [LARGE SCALE GENOMIC DNA]</scope>
    <source>
        <strain evidence="8 9">K1S02-61</strain>
    </source>
</reference>
<gene>
    <name evidence="8" type="ORF">D3872_22080</name>
</gene>
<dbReference type="SUPFAM" id="SSF49303">
    <property type="entry name" value="beta-Galactosidase/glucuronidase domain"/>
    <property type="match status" value="1"/>
</dbReference>
<dbReference type="GO" id="GO:0004553">
    <property type="term" value="F:hydrolase activity, hydrolyzing O-glycosyl compounds"/>
    <property type="evidence" value="ECO:0007669"/>
    <property type="project" value="InterPro"/>
</dbReference>
<dbReference type="PRINTS" id="PR00132">
    <property type="entry name" value="GLHYDRLASE2"/>
</dbReference>
<dbReference type="GO" id="GO:0005975">
    <property type="term" value="P:carbohydrate metabolic process"/>
    <property type="evidence" value="ECO:0007669"/>
    <property type="project" value="InterPro"/>
</dbReference>
<sequence length="452" mass="49156">MKQFSFAKTIPLALALSLALPVIPCAHGANPALNAVEVRTTTPLLQSWKFVQDDALSDDAALVASGAAWQTVSLPHTWNGSDAASTAQTTPASKQYKRGRGWYRLEFDKPSGGATQWLQFDGASIVADVWLNGKKLGQHKGAFTAFRFDVTGKLLAGKNVLLVKTDNSAPTTGSDLTAIAPLSGDFNMSGGLYRDVSLIATPHAAHFALDDLGSSGIFARTTAITGGKAMLSVRAKLNNDARQDGKVSVHLALLDHNGKQVQRAQKSVAIKAGARVEASQQLVVPQPHLWQGMDDPYLYKLVVELRDKAGVTIDKVVQDIGIRQMRFDADKGFFLNGKLTPLHGVSLHQDYIDKGWAIGKAEIDESLGLIKELGANTIRLAHYPHSRYTAELADRLGFVVWAEIPFVDRSLTSEFFFLPSQPVSDCRKTSVVPPQFSANLKLQLQELVRQQY</sequence>
<evidence type="ECO:0000256" key="3">
    <source>
        <dbReference type="ARBA" id="ARBA00023295"/>
    </source>
</evidence>
<evidence type="ECO:0000259" key="5">
    <source>
        <dbReference type="Pfam" id="PF00703"/>
    </source>
</evidence>
<dbReference type="Pfam" id="PF02836">
    <property type="entry name" value="Glyco_hydro_2_C"/>
    <property type="match status" value="1"/>
</dbReference>
<evidence type="ECO:0000256" key="2">
    <source>
        <dbReference type="ARBA" id="ARBA00022801"/>
    </source>
</evidence>
<dbReference type="InterPro" id="IPR036156">
    <property type="entry name" value="Beta-gal/glucu_dom_sf"/>
</dbReference>
<dbReference type="InterPro" id="IPR006104">
    <property type="entry name" value="Glyco_hydro_2_N"/>
</dbReference>
<organism evidence="8 9">
    <name type="scientific">Massilia cavernae</name>
    <dbReference type="NCBI Taxonomy" id="2320864"/>
    <lineage>
        <taxon>Bacteria</taxon>
        <taxon>Pseudomonadati</taxon>
        <taxon>Pseudomonadota</taxon>
        <taxon>Betaproteobacteria</taxon>
        <taxon>Burkholderiales</taxon>
        <taxon>Oxalobacteraceae</taxon>
        <taxon>Telluria group</taxon>
        <taxon>Massilia</taxon>
    </lineage>
</organism>
<proteinExistence type="inferred from homology"/>
<dbReference type="Proteomes" id="UP000284006">
    <property type="component" value="Unassembled WGS sequence"/>
</dbReference>
<dbReference type="InterPro" id="IPR017853">
    <property type="entry name" value="GH"/>
</dbReference>
<dbReference type="InterPro" id="IPR006103">
    <property type="entry name" value="Glyco_hydro_2_cat"/>
</dbReference>
<dbReference type="InterPro" id="IPR006101">
    <property type="entry name" value="Glyco_hydro_2"/>
</dbReference>
<dbReference type="SUPFAM" id="SSF49785">
    <property type="entry name" value="Galactose-binding domain-like"/>
    <property type="match status" value="1"/>
</dbReference>
<dbReference type="SUPFAM" id="SSF51445">
    <property type="entry name" value="(Trans)glycosidases"/>
    <property type="match status" value="1"/>
</dbReference>
<evidence type="ECO:0000256" key="1">
    <source>
        <dbReference type="ARBA" id="ARBA00007401"/>
    </source>
</evidence>
<protein>
    <submittedName>
        <fullName evidence="8">Glycoside hydrolase family 2</fullName>
    </submittedName>
</protein>
<feature type="chain" id="PRO_5019283299" evidence="4">
    <location>
        <begin position="29"/>
        <end position="452"/>
    </location>
</feature>
<comment type="similarity">
    <text evidence="1">Belongs to the glycosyl hydrolase 2 family.</text>
</comment>
<dbReference type="InterPro" id="IPR008979">
    <property type="entry name" value="Galactose-bd-like_sf"/>
</dbReference>
<dbReference type="PANTHER" id="PTHR42732:SF1">
    <property type="entry name" value="BETA-MANNOSIDASE"/>
    <property type="match status" value="1"/>
</dbReference>
<feature type="non-terminal residue" evidence="8">
    <location>
        <position position="452"/>
    </location>
</feature>